<dbReference type="AlphaFoldDB" id="A0AA38IGV6"/>
<evidence type="ECO:0000313" key="2">
    <source>
        <dbReference type="Proteomes" id="UP001168821"/>
    </source>
</evidence>
<dbReference type="Proteomes" id="UP001168821">
    <property type="component" value="Unassembled WGS sequence"/>
</dbReference>
<proteinExistence type="predicted"/>
<sequence>MTVTKAVTGFDDNLMGVVGCQWRSLNRLATLLTRLVGLGEEATFTGTVARAPAPCPERKHLAYYSRRAISSRSRERPPEVQITLRSKLRTFGLYCLATSHNTK</sequence>
<reference evidence="1" key="1">
    <citation type="journal article" date="2023" name="G3 (Bethesda)">
        <title>Whole genome assemblies of Zophobas morio and Tenebrio molitor.</title>
        <authorList>
            <person name="Kaur S."/>
            <person name="Stinson S.A."/>
            <person name="diCenzo G.C."/>
        </authorList>
    </citation>
    <scope>NUCLEOTIDE SEQUENCE</scope>
    <source>
        <strain evidence="1">QUZm001</strain>
    </source>
</reference>
<dbReference type="EMBL" id="JALNTZ010000004">
    <property type="protein sequence ID" value="KAJ3655720.1"/>
    <property type="molecule type" value="Genomic_DNA"/>
</dbReference>
<keyword evidence="2" id="KW-1185">Reference proteome</keyword>
<protein>
    <submittedName>
        <fullName evidence="1">Uncharacterized protein</fullName>
    </submittedName>
</protein>
<gene>
    <name evidence="1" type="ORF">Zmor_014840</name>
</gene>
<evidence type="ECO:0000313" key="1">
    <source>
        <dbReference type="EMBL" id="KAJ3655720.1"/>
    </source>
</evidence>
<organism evidence="1 2">
    <name type="scientific">Zophobas morio</name>
    <dbReference type="NCBI Taxonomy" id="2755281"/>
    <lineage>
        <taxon>Eukaryota</taxon>
        <taxon>Metazoa</taxon>
        <taxon>Ecdysozoa</taxon>
        <taxon>Arthropoda</taxon>
        <taxon>Hexapoda</taxon>
        <taxon>Insecta</taxon>
        <taxon>Pterygota</taxon>
        <taxon>Neoptera</taxon>
        <taxon>Endopterygota</taxon>
        <taxon>Coleoptera</taxon>
        <taxon>Polyphaga</taxon>
        <taxon>Cucujiformia</taxon>
        <taxon>Tenebrionidae</taxon>
        <taxon>Zophobas</taxon>
    </lineage>
</organism>
<name>A0AA38IGV6_9CUCU</name>
<accession>A0AA38IGV6</accession>
<comment type="caution">
    <text evidence="1">The sequence shown here is derived from an EMBL/GenBank/DDBJ whole genome shotgun (WGS) entry which is preliminary data.</text>
</comment>